<organism evidence="1 2">
    <name type="scientific">Araneus ventricosus</name>
    <name type="common">Orbweaver spider</name>
    <name type="synonym">Epeira ventricosa</name>
    <dbReference type="NCBI Taxonomy" id="182803"/>
    <lineage>
        <taxon>Eukaryota</taxon>
        <taxon>Metazoa</taxon>
        <taxon>Ecdysozoa</taxon>
        <taxon>Arthropoda</taxon>
        <taxon>Chelicerata</taxon>
        <taxon>Arachnida</taxon>
        <taxon>Araneae</taxon>
        <taxon>Araneomorphae</taxon>
        <taxon>Entelegynae</taxon>
        <taxon>Araneoidea</taxon>
        <taxon>Araneidae</taxon>
        <taxon>Araneus</taxon>
    </lineage>
</organism>
<accession>A0A4Y2J5G1</accession>
<comment type="caution">
    <text evidence="1">The sequence shown here is derived from an EMBL/GenBank/DDBJ whole genome shotgun (WGS) entry which is preliminary data.</text>
</comment>
<dbReference type="EMBL" id="BGPR01003163">
    <property type="protein sequence ID" value="GBM84492.1"/>
    <property type="molecule type" value="Genomic_DNA"/>
</dbReference>
<protein>
    <submittedName>
        <fullName evidence="1">Uncharacterized protein</fullName>
    </submittedName>
</protein>
<dbReference type="Proteomes" id="UP000499080">
    <property type="component" value="Unassembled WGS sequence"/>
</dbReference>
<proteinExistence type="predicted"/>
<evidence type="ECO:0000313" key="2">
    <source>
        <dbReference type="Proteomes" id="UP000499080"/>
    </source>
</evidence>
<name>A0A4Y2J5G1_ARAVE</name>
<sequence length="120" mass="13268">MLGILHPVSPIHTTTLNIYRRNRGNKLEFGKSHALSASRETKIYYSLPLLICSGWKISGVIWSNDRKNATENIGSRNTGTLAPCALNATIPHTVPLNVKLWGIFAGQFYTGRAFISISLK</sequence>
<dbReference type="AlphaFoldDB" id="A0A4Y2J5G1"/>
<gene>
    <name evidence="1" type="ORF">AVEN_42292_1</name>
</gene>
<evidence type="ECO:0000313" key="1">
    <source>
        <dbReference type="EMBL" id="GBM84492.1"/>
    </source>
</evidence>
<keyword evidence="2" id="KW-1185">Reference proteome</keyword>
<reference evidence="1 2" key="1">
    <citation type="journal article" date="2019" name="Sci. Rep.">
        <title>Orb-weaving spider Araneus ventricosus genome elucidates the spidroin gene catalogue.</title>
        <authorList>
            <person name="Kono N."/>
            <person name="Nakamura H."/>
            <person name="Ohtoshi R."/>
            <person name="Moran D.A.P."/>
            <person name="Shinohara A."/>
            <person name="Yoshida Y."/>
            <person name="Fujiwara M."/>
            <person name="Mori M."/>
            <person name="Tomita M."/>
            <person name="Arakawa K."/>
        </authorList>
    </citation>
    <scope>NUCLEOTIDE SEQUENCE [LARGE SCALE GENOMIC DNA]</scope>
</reference>